<reference evidence="2 3" key="1">
    <citation type="submission" date="2012-06" db="EMBL/GenBank/DDBJ databases">
        <title>Complete sequence of Sulfurospirillum barnesii SES-3.</title>
        <authorList>
            <consortium name="US DOE Joint Genome Institute"/>
            <person name="Lucas S."/>
            <person name="Han J."/>
            <person name="Lapidus A."/>
            <person name="Cheng J.-F."/>
            <person name="Goodwin L."/>
            <person name="Pitluck S."/>
            <person name="Peters L."/>
            <person name="Ovchinnikova G."/>
            <person name="Lu M."/>
            <person name="Detter J.C."/>
            <person name="Han C."/>
            <person name="Tapia R."/>
            <person name="Land M."/>
            <person name="Hauser L."/>
            <person name="Kyrpides N."/>
            <person name="Ivanova N."/>
            <person name="Pagani I."/>
            <person name="Stolz J."/>
            <person name="Arkin A."/>
            <person name="Dehal P."/>
            <person name="Oremland R."/>
            <person name="Saltikov C."/>
            <person name="Basu P."/>
            <person name="Hollibaugh J."/>
            <person name="Newman D."/>
            <person name="Stolyar S."/>
            <person name="Hazen T."/>
            <person name="Woyke T."/>
        </authorList>
    </citation>
    <scope>NUCLEOTIDE SEQUENCE [LARGE SCALE GENOMIC DNA]</scope>
    <source>
        <strain evidence="3">ATCC 700032 / DSM 10660 / SES-3</strain>
    </source>
</reference>
<dbReference type="InterPro" id="IPR043129">
    <property type="entry name" value="ATPase_NBD"/>
</dbReference>
<dbReference type="SUPFAM" id="SSF53067">
    <property type="entry name" value="Actin-like ATPase domain"/>
    <property type="match status" value="2"/>
</dbReference>
<proteinExistence type="predicted"/>
<dbReference type="eggNOG" id="COG0248">
    <property type="taxonomic scope" value="Bacteria"/>
</dbReference>
<dbReference type="PANTHER" id="PTHR30005">
    <property type="entry name" value="EXOPOLYPHOSPHATASE"/>
    <property type="match status" value="1"/>
</dbReference>
<dbReference type="RefSeq" id="WP_014769477.1">
    <property type="nucleotide sequence ID" value="NC_018002.1"/>
</dbReference>
<dbReference type="AlphaFoldDB" id="I3XXC5"/>
<evidence type="ECO:0000259" key="1">
    <source>
        <dbReference type="Pfam" id="PF02541"/>
    </source>
</evidence>
<protein>
    <submittedName>
        <fullName evidence="2">Exopolyphosphatase</fullName>
    </submittedName>
</protein>
<keyword evidence="3" id="KW-1185">Reference proteome</keyword>
<dbReference type="HOGENOM" id="CLU_025908_1_2_7"/>
<dbReference type="OrthoDB" id="9793035at2"/>
<dbReference type="InterPro" id="IPR003695">
    <property type="entry name" value="Ppx_GppA_N"/>
</dbReference>
<dbReference type="EMBL" id="CP003333">
    <property type="protein sequence ID" value="AFL68599.1"/>
    <property type="molecule type" value="Genomic_DNA"/>
</dbReference>
<name>I3XXC5_SULBS</name>
<dbReference type="Gene3D" id="3.30.420.40">
    <property type="match status" value="1"/>
</dbReference>
<dbReference type="PATRIC" id="fig|760154.4.peg.1309"/>
<feature type="domain" description="Ppx/GppA phosphatase N-terminal" evidence="1">
    <location>
        <begin position="24"/>
        <end position="292"/>
    </location>
</feature>
<sequence>MIACDLGSNTLRIVEIDCVSKKKLNTYEKIVRTAKDLHRTHMICESSQNAIFEALEEASRLFDFKAEPCVCVTTQAMRVAHNALPILEEIKRRFGLNFKIISGETEAYLTSLAIEYALKREGLNEKTYVLFDLGGGSTEFVFCKNGKKVTQSFPFGIVSVAEQYKDNIEQNVTHVVESIETFLKDIPLIQKNYLQLVTTAGTPTTVAAFLEGLDYAHYDASVVNGKVLHVNDFEKAYQQLSSLNEADAERYTGTNRRDLVVVGILIVKAIMKKLGFVHCVVIDDGLREGVALAHCDASSKEKEILIHQNKRHLGHMLQEV</sequence>
<dbReference type="InterPro" id="IPR050273">
    <property type="entry name" value="GppA/Ppx_hydrolase"/>
</dbReference>
<dbReference type="Pfam" id="PF02541">
    <property type="entry name" value="Ppx-GppA"/>
    <property type="match status" value="1"/>
</dbReference>
<dbReference type="Gene3D" id="3.30.420.150">
    <property type="entry name" value="Exopolyphosphatase. Domain 2"/>
    <property type="match status" value="1"/>
</dbReference>
<dbReference type="GO" id="GO:0016462">
    <property type="term" value="F:pyrophosphatase activity"/>
    <property type="evidence" value="ECO:0007669"/>
    <property type="project" value="TreeGrafter"/>
</dbReference>
<accession>I3XXC5</accession>
<organism evidence="2 3">
    <name type="scientific">Sulfurospirillum barnesii (strain ATCC 700032 / DSM 10660 / SES-3)</name>
    <dbReference type="NCBI Taxonomy" id="760154"/>
    <lineage>
        <taxon>Bacteria</taxon>
        <taxon>Pseudomonadati</taxon>
        <taxon>Campylobacterota</taxon>
        <taxon>Epsilonproteobacteria</taxon>
        <taxon>Campylobacterales</taxon>
        <taxon>Sulfurospirillaceae</taxon>
        <taxon>Sulfurospirillum</taxon>
    </lineage>
</organism>
<evidence type="ECO:0000313" key="3">
    <source>
        <dbReference type="Proteomes" id="UP000006176"/>
    </source>
</evidence>
<evidence type="ECO:0000313" key="2">
    <source>
        <dbReference type="EMBL" id="AFL68599.1"/>
    </source>
</evidence>
<dbReference type="PANTHER" id="PTHR30005:SF0">
    <property type="entry name" value="RETROGRADE REGULATION PROTEIN 2"/>
    <property type="match status" value="1"/>
</dbReference>
<dbReference type="KEGG" id="sba:Sulba_1307"/>
<gene>
    <name evidence="2" type="ordered locus">Sulba_1307</name>
</gene>
<dbReference type="CDD" id="cd24054">
    <property type="entry name" value="ASKHA_NBD_AaPPX-GppA_MtPPX2-like"/>
    <property type="match status" value="1"/>
</dbReference>
<dbReference type="STRING" id="760154.Sulba_1307"/>
<dbReference type="Proteomes" id="UP000006176">
    <property type="component" value="Chromosome"/>
</dbReference>